<evidence type="ECO:0000256" key="7">
    <source>
        <dbReference type="ARBA" id="ARBA00049244"/>
    </source>
</evidence>
<dbReference type="EMBL" id="JBHTLR010000007">
    <property type="protein sequence ID" value="MFD1216594.1"/>
    <property type="molecule type" value="Genomic_DNA"/>
</dbReference>
<organism evidence="10 11">
    <name type="scientific">Microbulbifer celer</name>
    <dbReference type="NCBI Taxonomy" id="435905"/>
    <lineage>
        <taxon>Bacteria</taxon>
        <taxon>Pseudomonadati</taxon>
        <taxon>Pseudomonadota</taxon>
        <taxon>Gammaproteobacteria</taxon>
        <taxon>Cellvibrionales</taxon>
        <taxon>Microbulbiferaceae</taxon>
        <taxon>Microbulbifer</taxon>
    </lineage>
</organism>
<keyword evidence="4 10" id="KW-0548">Nucleotidyltransferase</keyword>
<evidence type="ECO:0000256" key="3">
    <source>
        <dbReference type="ARBA" id="ARBA00022679"/>
    </source>
</evidence>
<evidence type="ECO:0000256" key="1">
    <source>
        <dbReference type="ARBA" id="ARBA00012417"/>
    </source>
</evidence>
<comment type="caution">
    <text evidence="10">The sequence shown here is derived from an EMBL/GenBank/DDBJ whole genome shotgun (WGS) entry which is preliminary data.</text>
</comment>
<name>A0ABW3U8E3_9GAMM</name>
<dbReference type="Proteomes" id="UP001597264">
    <property type="component" value="Unassembled WGS sequence"/>
</dbReference>
<reference evidence="11" key="1">
    <citation type="journal article" date="2019" name="Int. J. Syst. Evol. Microbiol.">
        <title>The Global Catalogue of Microorganisms (GCM) 10K type strain sequencing project: providing services to taxonomists for standard genome sequencing and annotation.</title>
        <authorList>
            <consortium name="The Broad Institute Genomics Platform"/>
            <consortium name="The Broad Institute Genome Sequencing Center for Infectious Disease"/>
            <person name="Wu L."/>
            <person name="Ma J."/>
        </authorList>
    </citation>
    <scope>NUCLEOTIDE SEQUENCE [LARGE SCALE GENOMIC DNA]</scope>
    <source>
        <strain evidence="11">CCUG 54356</strain>
    </source>
</reference>
<evidence type="ECO:0000256" key="4">
    <source>
        <dbReference type="ARBA" id="ARBA00022695"/>
    </source>
</evidence>
<gene>
    <name evidence="10" type="ORF">ACFQ2X_08300</name>
</gene>
<dbReference type="InterPro" id="IPR027417">
    <property type="entry name" value="P-loop_NTPase"/>
</dbReference>
<dbReference type="GO" id="GO:0003887">
    <property type="term" value="F:DNA-directed DNA polymerase activity"/>
    <property type="evidence" value="ECO:0007669"/>
    <property type="project" value="UniProtKB-EC"/>
</dbReference>
<evidence type="ECO:0000259" key="9">
    <source>
        <dbReference type="Pfam" id="PF09115"/>
    </source>
</evidence>
<dbReference type="NCBIfam" id="TIGR00678">
    <property type="entry name" value="holB"/>
    <property type="match status" value="1"/>
</dbReference>
<protein>
    <recommendedName>
        <fullName evidence="2">DNA polymerase III subunit delta'</fullName>
        <ecNumber evidence="1">2.7.7.7</ecNumber>
    </recommendedName>
</protein>
<dbReference type="NCBIfam" id="NF004310">
    <property type="entry name" value="PRK05707.1"/>
    <property type="match status" value="1"/>
</dbReference>
<evidence type="ECO:0000256" key="6">
    <source>
        <dbReference type="ARBA" id="ARBA00022932"/>
    </source>
</evidence>
<keyword evidence="5" id="KW-0235">DNA replication</keyword>
<accession>A0ABW3U8E3</accession>
<dbReference type="EC" id="2.7.7.7" evidence="1"/>
<dbReference type="Pfam" id="PF13177">
    <property type="entry name" value="DNA_pol3_delta2"/>
    <property type="match status" value="1"/>
</dbReference>
<feature type="region of interest" description="Disordered" evidence="8">
    <location>
        <begin position="1"/>
        <end position="22"/>
    </location>
</feature>
<dbReference type="PANTHER" id="PTHR11669:SF8">
    <property type="entry name" value="DNA POLYMERASE III SUBUNIT DELTA"/>
    <property type="match status" value="1"/>
</dbReference>
<dbReference type="PANTHER" id="PTHR11669">
    <property type="entry name" value="REPLICATION FACTOR C / DNA POLYMERASE III GAMMA-TAU SUBUNIT"/>
    <property type="match status" value="1"/>
</dbReference>
<dbReference type="InterPro" id="IPR004622">
    <property type="entry name" value="DNA_pol_HolB"/>
</dbReference>
<dbReference type="RefSeq" id="WP_230438699.1">
    <property type="nucleotide sequence ID" value="NZ_CP087715.1"/>
</dbReference>
<keyword evidence="6" id="KW-0239">DNA-directed DNA polymerase</keyword>
<sequence>MSQEVSRDPVGRQAPVPSPLPWQGAQWQRLGAQWNTGRCPHALLISGQPGLGKRQFADAFAALLLCDQPRHGLACGECRGCQLRIAGSHPDILYIAPEKPQGPLKVEQIRQLGEFVGRTSGREGARVVQLAPAEAMNINAANALLKNLEEPSGSVIFLLITDSPSGLLPTIRSRCQSIAFPVPPQQVALRWLSDVGVTGEAAERALTLSGGAPIQAVALSEPEAQEVREKFLADLTVLSRAGASPVELAGRWENPGEGADLTLLLQFWQNWITQMLKARSTDTTADSQVMGLLQRLPGSGPESLRPLFGFYDQLLKAKQLLSGNSNPNKRLLVEELLIRWARIFR</sequence>
<evidence type="ECO:0000256" key="2">
    <source>
        <dbReference type="ARBA" id="ARBA00014363"/>
    </source>
</evidence>
<evidence type="ECO:0000256" key="8">
    <source>
        <dbReference type="SAM" id="MobiDB-lite"/>
    </source>
</evidence>
<dbReference type="Pfam" id="PF09115">
    <property type="entry name" value="DNApol3-delta_C"/>
    <property type="match status" value="1"/>
</dbReference>
<evidence type="ECO:0000256" key="5">
    <source>
        <dbReference type="ARBA" id="ARBA00022705"/>
    </source>
</evidence>
<dbReference type="InterPro" id="IPR015199">
    <property type="entry name" value="DNA_pol_III_delta_C"/>
</dbReference>
<dbReference type="InterPro" id="IPR050238">
    <property type="entry name" value="DNA_Rep/Repair_Clamp_Loader"/>
</dbReference>
<dbReference type="SUPFAM" id="SSF52540">
    <property type="entry name" value="P-loop containing nucleoside triphosphate hydrolases"/>
    <property type="match status" value="1"/>
</dbReference>
<dbReference type="Gene3D" id="3.40.50.300">
    <property type="entry name" value="P-loop containing nucleotide triphosphate hydrolases"/>
    <property type="match status" value="1"/>
</dbReference>
<proteinExistence type="predicted"/>
<keyword evidence="3 10" id="KW-0808">Transferase</keyword>
<keyword evidence="11" id="KW-1185">Reference proteome</keyword>
<evidence type="ECO:0000313" key="11">
    <source>
        <dbReference type="Proteomes" id="UP001597264"/>
    </source>
</evidence>
<feature type="domain" description="DNA polymerase III delta subunit C-terminal" evidence="9">
    <location>
        <begin position="226"/>
        <end position="340"/>
    </location>
</feature>
<comment type="catalytic activity">
    <reaction evidence="7">
        <text>DNA(n) + a 2'-deoxyribonucleoside 5'-triphosphate = DNA(n+1) + diphosphate</text>
        <dbReference type="Rhea" id="RHEA:22508"/>
        <dbReference type="Rhea" id="RHEA-COMP:17339"/>
        <dbReference type="Rhea" id="RHEA-COMP:17340"/>
        <dbReference type="ChEBI" id="CHEBI:33019"/>
        <dbReference type="ChEBI" id="CHEBI:61560"/>
        <dbReference type="ChEBI" id="CHEBI:173112"/>
        <dbReference type="EC" id="2.7.7.7"/>
    </reaction>
</comment>
<evidence type="ECO:0000313" key="10">
    <source>
        <dbReference type="EMBL" id="MFD1216594.1"/>
    </source>
</evidence>
<feature type="compositionally biased region" description="Basic and acidic residues" evidence="8">
    <location>
        <begin position="1"/>
        <end position="10"/>
    </location>
</feature>